<name>U4V8Q5_9HYPH</name>
<dbReference type="EMBL" id="ASXJ01000092">
    <property type="protein sequence ID" value="ERM02345.1"/>
    <property type="molecule type" value="Genomic_DNA"/>
</dbReference>
<organism evidence="1 2">
    <name type="scientific">Brucella intermedia 229E</name>
    <dbReference type="NCBI Taxonomy" id="1337887"/>
    <lineage>
        <taxon>Bacteria</taxon>
        <taxon>Pseudomonadati</taxon>
        <taxon>Pseudomonadota</taxon>
        <taxon>Alphaproteobacteria</taxon>
        <taxon>Hyphomicrobiales</taxon>
        <taxon>Brucellaceae</taxon>
        <taxon>Brucella/Ochrobactrum group</taxon>
        <taxon>Brucella</taxon>
    </lineage>
</organism>
<evidence type="ECO:0000313" key="2">
    <source>
        <dbReference type="Proteomes" id="UP000016842"/>
    </source>
</evidence>
<sequence length="35" mass="3896">MAGTIGLFQMPRLEELAITQTLFQQAPTLSRELSC</sequence>
<dbReference type="AlphaFoldDB" id="U4V8Q5"/>
<gene>
    <name evidence="1" type="ORF">Q644_17220</name>
</gene>
<protein>
    <submittedName>
        <fullName evidence="1">Uncharacterized protein</fullName>
    </submittedName>
</protein>
<accession>U4V8Q5</accession>
<evidence type="ECO:0000313" key="1">
    <source>
        <dbReference type="EMBL" id="ERM02345.1"/>
    </source>
</evidence>
<comment type="caution">
    <text evidence="1">The sequence shown here is derived from an EMBL/GenBank/DDBJ whole genome shotgun (WGS) entry which is preliminary data.</text>
</comment>
<reference evidence="1 2" key="1">
    <citation type="journal article" date="2014" name="FEMS Microbiol. Lett.">
        <title>Genome sequencing analysis reveals virulence-related gene content of Ochrobactrum intermedium strain 229E, a urease-positive strain isolated from the human gastric niche.</title>
        <authorList>
            <person name="Kulkarni G.J."/>
            <person name="Shetty S."/>
            <person name="Dharne M.S."/>
            <person name="Shouche Y.S."/>
        </authorList>
    </citation>
    <scope>NUCLEOTIDE SEQUENCE [LARGE SCALE GENOMIC DNA]</scope>
    <source>
        <strain evidence="1 2">229E</strain>
    </source>
</reference>
<dbReference type="Proteomes" id="UP000016842">
    <property type="component" value="Unassembled WGS sequence"/>
</dbReference>
<proteinExistence type="predicted"/>